<feature type="transmembrane region" description="Helical" evidence="6">
    <location>
        <begin position="114"/>
        <end position="132"/>
    </location>
</feature>
<feature type="transmembrane region" description="Helical" evidence="6">
    <location>
        <begin position="299"/>
        <end position="320"/>
    </location>
</feature>
<evidence type="ECO:0000313" key="9">
    <source>
        <dbReference type="EMBL" id="MCH6268704.1"/>
    </source>
</evidence>
<name>A0A942T8U0_9BACI</name>
<dbReference type="InterPro" id="IPR052714">
    <property type="entry name" value="MFS_Exporter"/>
</dbReference>
<dbReference type="PANTHER" id="PTHR23531">
    <property type="entry name" value="QUINOLENE RESISTANCE PROTEIN NORA"/>
    <property type="match status" value="1"/>
</dbReference>
<keyword evidence="3 6" id="KW-0812">Transmembrane</keyword>
<dbReference type="PROSITE" id="PS50850">
    <property type="entry name" value="MFS"/>
    <property type="match status" value="1"/>
</dbReference>
<evidence type="ECO:0000256" key="3">
    <source>
        <dbReference type="ARBA" id="ARBA00022692"/>
    </source>
</evidence>
<keyword evidence="2" id="KW-0813">Transport</keyword>
<reference evidence="8" key="1">
    <citation type="submission" date="2021-05" db="EMBL/GenBank/DDBJ databases">
        <title>Novel Bacillus species.</title>
        <authorList>
            <person name="Liu G."/>
        </authorList>
    </citation>
    <scope>NUCLEOTIDE SEQUENCE</scope>
    <source>
        <strain evidence="8 10">FJAT-50051</strain>
    </source>
</reference>
<dbReference type="CDD" id="cd17489">
    <property type="entry name" value="MFS_YfcJ_like"/>
    <property type="match status" value="1"/>
</dbReference>
<dbReference type="InterPro" id="IPR011701">
    <property type="entry name" value="MFS"/>
</dbReference>
<dbReference type="AlphaFoldDB" id="A0A942T8U0"/>
<evidence type="ECO:0000256" key="2">
    <source>
        <dbReference type="ARBA" id="ARBA00022448"/>
    </source>
</evidence>
<dbReference type="RefSeq" id="WP_213148148.1">
    <property type="nucleotide sequence ID" value="NZ_JAGYPE020000064.1"/>
</dbReference>
<keyword evidence="10" id="KW-1185">Reference proteome</keyword>
<dbReference type="Gene3D" id="1.20.1250.20">
    <property type="entry name" value="MFS general substrate transporter like domains"/>
    <property type="match status" value="1"/>
</dbReference>
<feature type="transmembrane region" description="Helical" evidence="6">
    <location>
        <begin position="144"/>
        <end position="165"/>
    </location>
</feature>
<dbReference type="Proteomes" id="UP000677265">
    <property type="component" value="Unassembled WGS sequence"/>
</dbReference>
<evidence type="ECO:0000259" key="7">
    <source>
        <dbReference type="PROSITE" id="PS50850"/>
    </source>
</evidence>
<dbReference type="InterPro" id="IPR020846">
    <property type="entry name" value="MFS_dom"/>
</dbReference>
<keyword evidence="5 6" id="KW-0472">Membrane</keyword>
<accession>A0A942T8U0</accession>
<feature type="transmembrane region" description="Helical" evidence="6">
    <location>
        <begin position="364"/>
        <end position="384"/>
    </location>
</feature>
<protein>
    <submittedName>
        <fullName evidence="8">MFS transporter</fullName>
    </submittedName>
</protein>
<feature type="transmembrane region" description="Helical" evidence="6">
    <location>
        <begin position="12"/>
        <end position="31"/>
    </location>
</feature>
<evidence type="ECO:0000313" key="10">
    <source>
        <dbReference type="Proteomes" id="UP000677265"/>
    </source>
</evidence>
<comment type="caution">
    <text evidence="8">The sequence shown here is derived from an EMBL/GenBank/DDBJ whole genome shotgun (WGS) entry which is preliminary data.</text>
</comment>
<dbReference type="GO" id="GO:0005886">
    <property type="term" value="C:plasma membrane"/>
    <property type="evidence" value="ECO:0007669"/>
    <property type="project" value="UniProtKB-SubCell"/>
</dbReference>
<comment type="subcellular location">
    <subcellularLocation>
        <location evidence="1">Cell membrane</location>
        <topology evidence="1">Multi-pass membrane protein</topology>
    </subcellularLocation>
</comment>
<dbReference type="SUPFAM" id="SSF103473">
    <property type="entry name" value="MFS general substrate transporter"/>
    <property type="match status" value="1"/>
</dbReference>
<organism evidence="8">
    <name type="scientific">Neobacillus citreus</name>
    <dbReference type="NCBI Taxonomy" id="2833578"/>
    <lineage>
        <taxon>Bacteria</taxon>
        <taxon>Bacillati</taxon>
        <taxon>Bacillota</taxon>
        <taxon>Bacilli</taxon>
        <taxon>Bacillales</taxon>
        <taxon>Bacillaceae</taxon>
        <taxon>Neobacillus</taxon>
    </lineage>
</organism>
<evidence type="ECO:0000256" key="6">
    <source>
        <dbReference type="SAM" id="Phobius"/>
    </source>
</evidence>
<feature type="transmembrane region" description="Helical" evidence="6">
    <location>
        <begin position="81"/>
        <end position="108"/>
    </location>
</feature>
<dbReference type="PANTHER" id="PTHR23531:SF2">
    <property type="entry name" value="PERMEASE"/>
    <property type="match status" value="1"/>
</dbReference>
<feature type="transmembrane region" description="Helical" evidence="6">
    <location>
        <begin position="212"/>
        <end position="233"/>
    </location>
</feature>
<feature type="domain" description="Major facilitator superfamily (MFS) profile" evidence="7">
    <location>
        <begin position="16"/>
        <end position="387"/>
    </location>
</feature>
<dbReference type="EMBL" id="JAGYPE020000064">
    <property type="protein sequence ID" value="MCH6268704.1"/>
    <property type="molecule type" value="Genomic_DNA"/>
</dbReference>
<evidence type="ECO:0000256" key="1">
    <source>
        <dbReference type="ARBA" id="ARBA00004651"/>
    </source>
</evidence>
<sequence>MDNQQERLKERIWTKDFVLIIFANFFIFLGFQMTLPTIPLFVEKLGGNDQLIGFVIGIFTFSALLLRPFAGQALETKGRGFVYLLGLAIFVLSVGSFGFLTSIAFLFVMRVVQGVGWGLSTTASGTIATDLIPASRRGEGMGYYGLSGNLALAFGPALGLVLAGVLKFETFFLICSVLGLIALLLSSRITYKKVEPRQEKPKGRLNFYEKSALKPSMLMFFLTVTFGGIASFLPLYTAQKQIEGIEWYFLIYAIALMITRTFAGQLYDRKGHQAVFIPGTLLILAAMLLLSWLPNSTILFAAAGLYGLGFGTVQPALQAWSIEKTHINRRGMANATFFSFFDLGIGIGAMVFGQIGHLLGYSSIYKAAAFSVFVSMLLYAFFIYKEKMNKEKPNRRFA</sequence>
<evidence type="ECO:0000256" key="5">
    <source>
        <dbReference type="ARBA" id="ARBA00023136"/>
    </source>
</evidence>
<evidence type="ECO:0000256" key="4">
    <source>
        <dbReference type="ARBA" id="ARBA00022989"/>
    </source>
</evidence>
<dbReference type="Pfam" id="PF07690">
    <property type="entry name" value="MFS_1"/>
    <property type="match status" value="2"/>
</dbReference>
<gene>
    <name evidence="9" type="ORF">KHB02_024555</name>
    <name evidence="8" type="ORF">KHB02_44035</name>
</gene>
<feature type="transmembrane region" description="Helical" evidence="6">
    <location>
        <begin position="51"/>
        <end position="69"/>
    </location>
</feature>
<feature type="transmembrane region" description="Helical" evidence="6">
    <location>
        <begin position="171"/>
        <end position="191"/>
    </location>
</feature>
<evidence type="ECO:0000313" key="8">
    <source>
        <dbReference type="EMBL" id="MBS4188344.1"/>
    </source>
</evidence>
<feature type="transmembrane region" description="Helical" evidence="6">
    <location>
        <begin position="275"/>
        <end position="293"/>
    </location>
</feature>
<proteinExistence type="predicted"/>
<dbReference type="InterPro" id="IPR036259">
    <property type="entry name" value="MFS_trans_sf"/>
</dbReference>
<feature type="transmembrane region" description="Helical" evidence="6">
    <location>
        <begin position="332"/>
        <end position="352"/>
    </location>
</feature>
<feature type="transmembrane region" description="Helical" evidence="6">
    <location>
        <begin position="245"/>
        <end position="263"/>
    </location>
</feature>
<keyword evidence="4 6" id="KW-1133">Transmembrane helix</keyword>
<dbReference type="GO" id="GO:0022857">
    <property type="term" value="F:transmembrane transporter activity"/>
    <property type="evidence" value="ECO:0007669"/>
    <property type="project" value="InterPro"/>
</dbReference>
<dbReference type="EMBL" id="JAGYPE010000011">
    <property type="protein sequence ID" value="MBS4188344.1"/>
    <property type="molecule type" value="Genomic_DNA"/>
</dbReference>